<organism evidence="9 10">
    <name type="scientific">Jiangella ureilytica</name>
    <dbReference type="NCBI Taxonomy" id="2530374"/>
    <lineage>
        <taxon>Bacteria</taxon>
        <taxon>Bacillati</taxon>
        <taxon>Actinomycetota</taxon>
        <taxon>Actinomycetes</taxon>
        <taxon>Jiangellales</taxon>
        <taxon>Jiangellaceae</taxon>
        <taxon>Jiangella</taxon>
    </lineage>
</organism>
<sequence length="822" mass="84459">MSALLAWARLDVRRRWRSLLVLALLVALAAGTVMTVVAGARRGGSAVDRLVDRTLPATVAVLPNQPGFDWDAVRALPEVEALTTFVLTYTGFVIEELPPGVEPWAFPPADDENMRTVERPVALEGRLADPNRPDEVMVTPAFVAASGLGVGDTLTLRLYTPETQDVLALTGGGGAGPEPDGPTVAARIVGVIRSPWYSDTVGETHGTVVPSPALFTRYEPNLMGASGGGIRNALVRLHDGEAGLADFKAGLARVSGRTDLDQQNLVEEGRRVRATTHFEAEALLGFALAATVAAVFLVGQSVARYSASTVAALQALRAVGLTEPQARMAAALGPAAAALAGTAAGIAAAASASRWFPIGTAALLEPDPGLALDLPVLLTGAVAVPVLVTAGAVLAAGPALRSARSGTSPRRSAVASTAARLGAPIPVVVGSRFALEPGRGTQTVPVRPALVGAATGVVGVVAAFTFSAGVDDAAGNPARFGQVHQLEAFVGFSGEDSAPVGDLLPVLSADPDVVAVNDTRIAVGEVERVPVTLFTLDPAGDPWPLVVIEGRAPAGPGEVVLAPDSATAVGAAVGDVVEMTGTAGTREVTVTGTAFVPEGHNNYVTGGWVTAAGYDTLFDRHDEVSPAFKYRLLYLVLRPGADPGAVTDRLEEAIAPVIAAATGTNPAEVTVEGVLAPPEPPVPVAELRQIRSLPAFLAGFLVVLALGAVGHALATAVRRRRYDMAVLRALGMTRRQSRGIVLTQATVLALVGLLIGVPLGLALGRTLWRYVAETTPLFYVAPVAALALALVVPLALVAANLLAAWPSHRAASMRVGSVLRAE</sequence>
<comment type="caution">
    <text evidence="9">The sequence shown here is derived from an EMBL/GenBank/DDBJ whole genome shotgun (WGS) entry which is preliminary data.</text>
</comment>
<evidence type="ECO:0000256" key="7">
    <source>
        <dbReference type="SAM" id="Phobius"/>
    </source>
</evidence>
<feature type="transmembrane region" description="Helical" evidence="7">
    <location>
        <begin position="695"/>
        <end position="718"/>
    </location>
</feature>
<keyword evidence="4 7" id="KW-1133">Transmembrane helix</keyword>
<feature type="transmembrane region" description="Helical" evidence="7">
    <location>
        <begin position="376"/>
        <end position="400"/>
    </location>
</feature>
<dbReference type="Proteomes" id="UP000295621">
    <property type="component" value="Unassembled WGS sequence"/>
</dbReference>
<feature type="transmembrane region" description="Helical" evidence="7">
    <location>
        <begin position="449"/>
        <end position="470"/>
    </location>
</feature>
<keyword evidence="5 7" id="KW-0472">Membrane</keyword>
<comment type="similarity">
    <text evidence="6">Belongs to the ABC-4 integral membrane protein family.</text>
</comment>
<feature type="transmembrane region" description="Helical" evidence="7">
    <location>
        <begin position="739"/>
        <end position="763"/>
    </location>
</feature>
<dbReference type="RefSeq" id="WP_131986667.1">
    <property type="nucleotide sequence ID" value="NZ_SMKL01000064.1"/>
</dbReference>
<dbReference type="EMBL" id="SMKL01000064">
    <property type="protein sequence ID" value="TDC47990.1"/>
    <property type="molecule type" value="Genomic_DNA"/>
</dbReference>
<keyword evidence="3 7" id="KW-0812">Transmembrane</keyword>
<protein>
    <submittedName>
        <fullName evidence="9">ABC transporter permease</fullName>
    </submittedName>
</protein>
<evidence type="ECO:0000259" key="8">
    <source>
        <dbReference type="Pfam" id="PF02687"/>
    </source>
</evidence>
<evidence type="ECO:0000256" key="2">
    <source>
        <dbReference type="ARBA" id="ARBA00022475"/>
    </source>
</evidence>
<feature type="domain" description="ABC3 transporter permease C-terminal" evidence="8">
    <location>
        <begin position="696"/>
        <end position="803"/>
    </location>
</feature>
<evidence type="ECO:0000256" key="6">
    <source>
        <dbReference type="ARBA" id="ARBA00038076"/>
    </source>
</evidence>
<evidence type="ECO:0000256" key="5">
    <source>
        <dbReference type="ARBA" id="ARBA00023136"/>
    </source>
</evidence>
<evidence type="ECO:0000256" key="3">
    <source>
        <dbReference type="ARBA" id="ARBA00022692"/>
    </source>
</evidence>
<feature type="transmembrane region" description="Helical" evidence="7">
    <location>
        <begin position="283"/>
        <end position="307"/>
    </location>
</feature>
<dbReference type="GO" id="GO:0005886">
    <property type="term" value="C:plasma membrane"/>
    <property type="evidence" value="ECO:0007669"/>
    <property type="project" value="UniProtKB-SubCell"/>
</dbReference>
<feature type="transmembrane region" description="Helical" evidence="7">
    <location>
        <begin position="783"/>
        <end position="805"/>
    </location>
</feature>
<proteinExistence type="inferred from homology"/>
<dbReference type="GO" id="GO:0022857">
    <property type="term" value="F:transmembrane transporter activity"/>
    <property type="evidence" value="ECO:0007669"/>
    <property type="project" value="TreeGrafter"/>
</dbReference>
<keyword evidence="2" id="KW-1003">Cell membrane</keyword>
<dbReference type="Pfam" id="PF02687">
    <property type="entry name" value="FtsX"/>
    <property type="match status" value="1"/>
</dbReference>
<feature type="transmembrane region" description="Helical" evidence="7">
    <location>
        <begin position="328"/>
        <end position="356"/>
    </location>
</feature>
<dbReference type="InterPro" id="IPR003838">
    <property type="entry name" value="ABC3_permease_C"/>
</dbReference>
<evidence type="ECO:0000256" key="1">
    <source>
        <dbReference type="ARBA" id="ARBA00004651"/>
    </source>
</evidence>
<dbReference type="OrthoDB" id="3543912at2"/>
<dbReference type="InterPro" id="IPR050250">
    <property type="entry name" value="Macrolide_Exporter_MacB"/>
</dbReference>
<dbReference type="PANTHER" id="PTHR30572">
    <property type="entry name" value="MEMBRANE COMPONENT OF TRANSPORTER-RELATED"/>
    <property type="match status" value="1"/>
</dbReference>
<evidence type="ECO:0000313" key="9">
    <source>
        <dbReference type="EMBL" id="TDC47990.1"/>
    </source>
</evidence>
<evidence type="ECO:0000256" key="4">
    <source>
        <dbReference type="ARBA" id="ARBA00022989"/>
    </source>
</evidence>
<reference evidence="9 10" key="1">
    <citation type="submission" date="2019-02" db="EMBL/GenBank/DDBJ databases">
        <title>Draft genome sequences of novel Actinobacteria.</title>
        <authorList>
            <person name="Sahin N."/>
            <person name="Ay H."/>
            <person name="Saygin H."/>
        </authorList>
    </citation>
    <scope>NUCLEOTIDE SEQUENCE [LARGE SCALE GENOMIC DNA]</scope>
    <source>
        <strain evidence="9 10">KC603</strain>
    </source>
</reference>
<evidence type="ECO:0000313" key="10">
    <source>
        <dbReference type="Proteomes" id="UP000295621"/>
    </source>
</evidence>
<accession>A0A4R4RFG2</accession>
<keyword evidence="10" id="KW-1185">Reference proteome</keyword>
<name>A0A4R4RFG2_9ACTN</name>
<comment type="subcellular location">
    <subcellularLocation>
        <location evidence="1">Cell membrane</location>
        <topology evidence="1">Multi-pass membrane protein</topology>
    </subcellularLocation>
</comment>
<gene>
    <name evidence="9" type="ORF">E1212_22625</name>
</gene>
<dbReference type="AlphaFoldDB" id="A0A4R4RFG2"/>
<dbReference type="PANTHER" id="PTHR30572:SF4">
    <property type="entry name" value="ABC TRANSPORTER PERMEASE YTRF"/>
    <property type="match status" value="1"/>
</dbReference>